<accession>A0A6M0V6Q8</accession>
<dbReference type="InterPro" id="IPR007119">
    <property type="entry name" value="Phage_tail_spike_N"/>
</dbReference>
<evidence type="ECO:0000256" key="1">
    <source>
        <dbReference type="SAM" id="Coils"/>
    </source>
</evidence>
<sequence length="587" mass="66541">MINLYEENESNFKHNAYVLNEALKVETEEEINKAFNVNIFYPVNDIKNISGMLVPGAIVKIPTWDKRENQLFVIRRSKPSLDSMNIDVFAQHILTTRLENNVVLDTNIVGKTRKEAVAQVLNNTLNKHNFSAGNKDVNITINNLRIVRYSTLDALIGDKDNTVVNRYGGELEFNNFEVNIVNSSGEDKGINVTYAKNITGATMTLEDTDLITEIVPLGKDGLMLPEKSIKSSNFNSNNPFTRIVEFSNIGVVEAETDSEGNITNADEIVTKEQAYKLLRQACLDKFNKEHVNQVSFNLDLDFVELTDCINFGDNDYSNMDSRVAIGDTINVNIKPFGIVEKGRVYKIKRDAITGKLLGCEVGYKIKSLTDTINSTNNKIDETKEELSKKTNNLKVTMEKRDDEIELSVKNEKDDREASIKLLDGKIEERVTEEDFGAYKRMTAKEISQRVSFGKEFSSEMIQNVDAFRFLFNDASGKKTEITENGITVYDGGFYVKDRHGNMVMWFDNNGVCHIPDAYVDDISVRATSTDSNFYNSLTNLKSVWFNEIGVGNRLNCNSDTFYINRGYDLDEYIDKKCYKMLEDQGLI</sequence>
<keyword evidence="1" id="KW-0175">Coiled coil</keyword>
<organism evidence="3 4">
    <name type="scientific">Clostridium botulinum</name>
    <dbReference type="NCBI Taxonomy" id="1491"/>
    <lineage>
        <taxon>Bacteria</taxon>
        <taxon>Bacillati</taxon>
        <taxon>Bacillota</taxon>
        <taxon>Clostridia</taxon>
        <taxon>Eubacteriales</taxon>
        <taxon>Clostridiaceae</taxon>
        <taxon>Clostridium</taxon>
    </lineage>
</organism>
<feature type="domain" description="Tail spike" evidence="2">
    <location>
        <begin position="103"/>
        <end position="372"/>
    </location>
</feature>
<comment type="caution">
    <text evidence="3">The sequence shown here is derived from an EMBL/GenBank/DDBJ whole genome shotgun (WGS) entry which is preliminary data.</text>
</comment>
<evidence type="ECO:0000313" key="4">
    <source>
        <dbReference type="Proteomes" id="UP000476820"/>
    </source>
</evidence>
<evidence type="ECO:0000313" key="3">
    <source>
        <dbReference type="EMBL" id="NFF88470.1"/>
    </source>
</evidence>
<protein>
    <submittedName>
        <fullName evidence="3">Endopeptidase</fullName>
    </submittedName>
</protein>
<gene>
    <name evidence="3" type="ORF">FC774_11395</name>
</gene>
<dbReference type="Pfam" id="PF06605">
    <property type="entry name" value="Prophage_tail"/>
    <property type="match status" value="1"/>
</dbReference>
<dbReference type="InterPro" id="IPR010572">
    <property type="entry name" value="Tail_dom"/>
</dbReference>
<proteinExistence type="predicted"/>
<reference evidence="3 4" key="1">
    <citation type="submission" date="2019-04" db="EMBL/GenBank/DDBJ databases">
        <title>Genome sequencing of Clostridium botulinum Groups I-IV and Clostridium butyricum.</title>
        <authorList>
            <person name="Brunt J."/>
            <person name="Van Vliet A.H.M."/>
            <person name="Stringer S.C."/>
            <person name="Carter A.T."/>
            <person name="Peck M.W."/>
        </authorList>
    </citation>
    <scope>NUCLEOTIDE SEQUENCE [LARGE SCALE GENOMIC DNA]</scope>
    <source>
        <strain evidence="3 4">1605</strain>
    </source>
</reference>
<dbReference type="Proteomes" id="UP000476820">
    <property type="component" value="Unassembled WGS sequence"/>
</dbReference>
<dbReference type="AlphaFoldDB" id="A0A6M0V6Q8"/>
<evidence type="ECO:0000259" key="2">
    <source>
        <dbReference type="Pfam" id="PF06605"/>
    </source>
</evidence>
<dbReference type="EMBL" id="SWOV01000031">
    <property type="protein sequence ID" value="NFF88470.1"/>
    <property type="molecule type" value="Genomic_DNA"/>
</dbReference>
<dbReference type="NCBIfam" id="TIGR01665">
    <property type="entry name" value="put_anti_recept"/>
    <property type="match status" value="1"/>
</dbReference>
<name>A0A6M0V6Q8_CLOBO</name>
<feature type="coiled-coil region" evidence="1">
    <location>
        <begin position="365"/>
        <end position="399"/>
    </location>
</feature>
<dbReference type="RefSeq" id="WP_061301916.1">
    <property type="nucleotide sequence ID" value="NZ_LFPA01000087.1"/>
</dbReference>